<protein>
    <submittedName>
        <fullName evidence="2">Uncharacterized protein</fullName>
    </submittedName>
</protein>
<dbReference type="EMBL" id="JADCNL010000005">
    <property type="protein sequence ID" value="KAG0481425.1"/>
    <property type="molecule type" value="Genomic_DNA"/>
</dbReference>
<name>A0A835R4M0_VANPL</name>
<keyword evidence="3" id="KW-1185">Reference proteome</keyword>
<proteinExistence type="predicted"/>
<sequence length="95" mass="10604">MASTITSTLDSFPSSKTLNIANPAGVSNSTNILNQKSGQNKERHISYNPTLQENNEMQKYQMLAPNKAAQEVNEKQFLLVTPSSSNIRRIPRIQK</sequence>
<dbReference type="OrthoDB" id="5857966at2759"/>
<dbReference type="AlphaFoldDB" id="A0A835R4M0"/>
<dbReference type="Proteomes" id="UP000636800">
    <property type="component" value="Chromosome 5"/>
</dbReference>
<reference evidence="2 3" key="1">
    <citation type="journal article" date="2020" name="Nat. Food">
        <title>A phased Vanilla planifolia genome enables genetic improvement of flavour and production.</title>
        <authorList>
            <person name="Hasing T."/>
            <person name="Tang H."/>
            <person name="Brym M."/>
            <person name="Khazi F."/>
            <person name="Huang T."/>
            <person name="Chambers A.H."/>
        </authorList>
    </citation>
    <scope>NUCLEOTIDE SEQUENCE [LARGE SCALE GENOMIC DNA]</scope>
    <source>
        <tissue evidence="2">Leaf</tissue>
    </source>
</reference>
<gene>
    <name evidence="2" type="ORF">HPP92_012283</name>
</gene>
<evidence type="ECO:0000313" key="2">
    <source>
        <dbReference type="EMBL" id="KAG0481425.1"/>
    </source>
</evidence>
<organism evidence="2 3">
    <name type="scientific">Vanilla planifolia</name>
    <name type="common">Vanilla</name>
    <dbReference type="NCBI Taxonomy" id="51239"/>
    <lineage>
        <taxon>Eukaryota</taxon>
        <taxon>Viridiplantae</taxon>
        <taxon>Streptophyta</taxon>
        <taxon>Embryophyta</taxon>
        <taxon>Tracheophyta</taxon>
        <taxon>Spermatophyta</taxon>
        <taxon>Magnoliopsida</taxon>
        <taxon>Liliopsida</taxon>
        <taxon>Asparagales</taxon>
        <taxon>Orchidaceae</taxon>
        <taxon>Vanilloideae</taxon>
        <taxon>Vanilleae</taxon>
        <taxon>Vanilla</taxon>
    </lineage>
</organism>
<accession>A0A835R4M0</accession>
<evidence type="ECO:0000256" key="1">
    <source>
        <dbReference type="SAM" id="MobiDB-lite"/>
    </source>
</evidence>
<evidence type="ECO:0000313" key="3">
    <source>
        <dbReference type="Proteomes" id="UP000636800"/>
    </source>
</evidence>
<feature type="region of interest" description="Disordered" evidence="1">
    <location>
        <begin position="1"/>
        <end position="44"/>
    </location>
</feature>
<comment type="caution">
    <text evidence="2">The sequence shown here is derived from an EMBL/GenBank/DDBJ whole genome shotgun (WGS) entry which is preliminary data.</text>
</comment>
<feature type="compositionally biased region" description="Polar residues" evidence="1">
    <location>
        <begin position="1"/>
        <end position="38"/>
    </location>
</feature>